<gene>
    <name evidence="1" type="ORF">ABFY20_02355</name>
</gene>
<organism evidence="1">
    <name type="scientific">Herbiconiux sp. A18JL235</name>
    <dbReference type="NCBI Taxonomy" id="3152363"/>
    <lineage>
        <taxon>Bacteria</taxon>
        <taxon>Bacillati</taxon>
        <taxon>Actinomycetota</taxon>
        <taxon>Actinomycetes</taxon>
        <taxon>Micrococcales</taxon>
        <taxon>Microbacteriaceae</taxon>
        <taxon>Herbiconiux</taxon>
    </lineage>
</organism>
<reference evidence="1" key="1">
    <citation type="submission" date="2024-05" db="EMBL/GenBank/DDBJ databases">
        <title>Herbiconiux sp. A18JL235.</title>
        <authorList>
            <person name="Zhang G."/>
        </authorList>
    </citation>
    <scope>NUCLEOTIDE SEQUENCE</scope>
    <source>
        <strain evidence="1">A18JL235</strain>
    </source>
</reference>
<dbReference type="RefSeq" id="WP_368498351.1">
    <property type="nucleotide sequence ID" value="NZ_CP162511.1"/>
</dbReference>
<name>A0AB39BH98_9MICO</name>
<dbReference type="AlphaFoldDB" id="A0AB39BH98"/>
<dbReference type="EMBL" id="CP162511">
    <property type="protein sequence ID" value="XDI05962.1"/>
    <property type="molecule type" value="Genomic_DNA"/>
</dbReference>
<evidence type="ECO:0000313" key="1">
    <source>
        <dbReference type="EMBL" id="XDI05962.1"/>
    </source>
</evidence>
<accession>A0AB39BH98</accession>
<sequence>MDETDARDGDSVTAELDRLDEACRAAPQEIEPQIALWSAVASLEEWVFVNRGSAEQPRPYALAAEAGHLVCVYSTPERARAGALANGLVPEDEAVPMFSMPLPAALEWVLGLEAAGVSGVTVDYPQLGAWTPLPNLARFRQP</sequence>
<protein>
    <recommendedName>
        <fullName evidence="2">SseB family protein</fullName>
    </recommendedName>
</protein>
<proteinExistence type="predicted"/>
<evidence type="ECO:0008006" key="2">
    <source>
        <dbReference type="Google" id="ProtNLM"/>
    </source>
</evidence>